<organism evidence="2 3">
    <name type="scientific">Variovorax paradoxus</name>
    <dbReference type="NCBI Taxonomy" id="34073"/>
    <lineage>
        <taxon>Bacteria</taxon>
        <taxon>Pseudomonadati</taxon>
        <taxon>Pseudomonadota</taxon>
        <taxon>Betaproteobacteria</taxon>
        <taxon>Burkholderiales</taxon>
        <taxon>Comamonadaceae</taxon>
        <taxon>Variovorax</taxon>
    </lineage>
</organism>
<evidence type="ECO:0000256" key="1">
    <source>
        <dbReference type="SAM" id="MobiDB-lite"/>
    </source>
</evidence>
<protein>
    <recommendedName>
        <fullName evidence="4">Tle cognate immunity protein 4 C-terminal domain-containing protein</fullName>
    </recommendedName>
</protein>
<sequence>MMIIPDGRKVLVGGCLLLVGLAAFAQPQLPRSVLDLSYKVGKPAFPIAAYRNIGVAEFRSMVSKAFQKSGFSFIAVDAQKSKSTVFEFKLDVDPKLRLVPTVLVSADELLDGRGKCNPCFLRFADIKNAQDFKALPWMAQYELSALLVPAIDNAYSTIESVGREHLDPSFRFNYKRQWEGEQNLFGNSFAGISLSSFKESIVRAYRSAGFIPIESEAADKASEFALAFSFPVDPAKDGGVVYKVRIRSQYDAEGHCYPCELTEYYDPYQQLPPAGLSGVLSRATLESRFTAARDAAYQSLRTDLERYLRPRSVFSVPPKQAPLGSPRPPPAPIAVT</sequence>
<dbReference type="GeneID" id="99715760"/>
<dbReference type="Proteomes" id="UP001224845">
    <property type="component" value="Unassembled WGS sequence"/>
</dbReference>
<dbReference type="AlphaFoldDB" id="A0AAW8EJM3"/>
<name>A0AAW8EJM3_VARPD</name>
<reference evidence="2" key="1">
    <citation type="submission" date="2023-07" db="EMBL/GenBank/DDBJ databases">
        <title>Sorghum-associated microbial communities from plants grown in Nebraska, USA.</title>
        <authorList>
            <person name="Schachtman D."/>
        </authorList>
    </citation>
    <scope>NUCLEOTIDE SEQUENCE</scope>
    <source>
        <strain evidence="2">DS3315</strain>
    </source>
</reference>
<evidence type="ECO:0008006" key="4">
    <source>
        <dbReference type="Google" id="ProtNLM"/>
    </source>
</evidence>
<proteinExistence type="predicted"/>
<dbReference type="EMBL" id="JAUSRV010000012">
    <property type="protein sequence ID" value="MDP9973411.1"/>
    <property type="molecule type" value="Genomic_DNA"/>
</dbReference>
<evidence type="ECO:0000313" key="3">
    <source>
        <dbReference type="Proteomes" id="UP001224845"/>
    </source>
</evidence>
<comment type="caution">
    <text evidence="2">The sequence shown here is derived from an EMBL/GenBank/DDBJ whole genome shotgun (WGS) entry which is preliminary data.</text>
</comment>
<evidence type="ECO:0000313" key="2">
    <source>
        <dbReference type="EMBL" id="MDP9973411.1"/>
    </source>
</evidence>
<accession>A0AAW8EJM3</accession>
<feature type="region of interest" description="Disordered" evidence="1">
    <location>
        <begin position="317"/>
        <end position="336"/>
    </location>
</feature>
<dbReference type="RefSeq" id="WP_244883715.1">
    <property type="nucleotide sequence ID" value="NZ_CAIGKF010000016.1"/>
</dbReference>
<gene>
    <name evidence="2" type="ORF">J2W39_004669</name>
</gene>
<feature type="compositionally biased region" description="Pro residues" evidence="1">
    <location>
        <begin position="325"/>
        <end position="336"/>
    </location>
</feature>